<dbReference type="CDD" id="cd16380">
    <property type="entry name" value="YitT_C"/>
    <property type="match status" value="1"/>
</dbReference>
<keyword evidence="5" id="KW-0472">Membrane</keyword>
<dbReference type="Pfam" id="PF02588">
    <property type="entry name" value="YitT_membrane"/>
    <property type="match status" value="1"/>
</dbReference>
<evidence type="ECO:0000313" key="6">
    <source>
        <dbReference type="EMBL" id="BBL04662.1"/>
    </source>
</evidence>
<evidence type="ECO:0000256" key="5">
    <source>
        <dbReference type="ARBA" id="ARBA00023136"/>
    </source>
</evidence>
<dbReference type="PANTHER" id="PTHR33545">
    <property type="entry name" value="UPF0750 MEMBRANE PROTEIN YITT-RELATED"/>
    <property type="match status" value="1"/>
</dbReference>
<organism evidence="6 7">
    <name type="scientific">Alistipes communis</name>
    <dbReference type="NCBI Taxonomy" id="2585118"/>
    <lineage>
        <taxon>Bacteria</taxon>
        <taxon>Pseudomonadati</taxon>
        <taxon>Bacteroidota</taxon>
        <taxon>Bacteroidia</taxon>
        <taxon>Bacteroidales</taxon>
        <taxon>Rikenellaceae</taxon>
        <taxon>Alistipes</taxon>
    </lineage>
</organism>
<proteinExistence type="predicted"/>
<accession>A0A4Y1WUX2</accession>
<accession>A0A4Y1XLL0</accession>
<name>A0A3D3YNJ5_9BACT</name>
<keyword evidence="2" id="KW-1003">Cell membrane</keyword>
<dbReference type="InterPro" id="IPR051461">
    <property type="entry name" value="UPF0750_membrane"/>
</dbReference>
<evidence type="ECO:0000256" key="4">
    <source>
        <dbReference type="ARBA" id="ARBA00022989"/>
    </source>
</evidence>
<comment type="subcellular location">
    <subcellularLocation>
        <location evidence="1">Cell membrane</location>
        <topology evidence="1">Multi-pass membrane protein</topology>
    </subcellularLocation>
</comment>
<dbReference type="InterPro" id="IPR003740">
    <property type="entry name" value="YitT"/>
</dbReference>
<keyword evidence="4" id="KW-1133">Transmembrane helix</keyword>
<dbReference type="PIRSF" id="PIRSF006483">
    <property type="entry name" value="Membrane_protein_YitT"/>
    <property type="match status" value="1"/>
</dbReference>
<keyword evidence="3" id="KW-0812">Transmembrane</keyword>
<dbReference type="Gene3D" id="3.30.70.120">
    <property type="match status" value="1"/>
</dbReference>
<evidence type="ECO:0000256" key="2">
    <source>
        <dbReference type="ARBA" id="ARBA00022475"/>
    </source>
</evidence>
<evidence type="ECO:0000256" key="1">
    <source>
        <dbReference type="ARBA" id="ARBA00004651"/>
    </source>
</evidence>
<evidence type="ECO:0000256" key="3">
    <source>
        <dbReference type="ARBA" id="ARBA00022692"/>
    </source>
</evidence>
<dbReference type="GO" id="GO:0005886">
    <property type="term" value="C:plasma membrane"/>
    <property type="evidence" value="ECO:0007669"/>
    <property type="project" value="UniProtKB-SubCell"/>
</dbReference>
<dbReference type="AlphaFoldDB" id="A0A3D3YNJ5"/>
<dbReference type="EMBL" id="AP019735">
    <property type="protein sequence ID" value="BBL04662.1"/>
    <property type="molecule type" value="Genomic_DNA"/>
</dbReference>
<dbReference type="InterPro" id="IPR019264">
    <property type="entry name" value="DUF2179"/>
</dbReference>
<dbReference type="STRING" id="1118061.GCA_000311925_00711"/>
<protein>
    <submittedName>
        <fullName evidence="6">Uncharacterized protein</fullName>
    </submittedName>
</protein>
<reference evidence="7" key="1">
    <citation type="submission" date="2019-06" db="EMBL/GenBank/DDBJ databases">
        <title>Alistipes onderdonkii subsp. vulgaris subsp. nov., Alistipes dispar sp. nov. and Alistipes communis sp. nov., isolated from human faeces, and creation of Alistipes onderdonkii subsp. onderdonkii subsp. nov.</title>
        <authorList>
            <person name="Sakamoto M."/>
            <person name="Ikeyama N."/>
            <person name="Ogata Y."/>
            <person name="Suda W."/>
            <person name="Iino T."/>
            <person name="Hattori M."/>
            <person name="Ohkuma M."/>
        </authorList>
    </citation>
    <scope>NUCLEOTIDE SEQUENCE [LARGE SCALE GENOMIC DNA]</scope>
    <source>
        <strain evidence="7">5CBH24</strain>
    </source>
</reference>
<accession>A0A3D3YNJ5</accession>
<sequence length="335" mass="36537">MNLKALLEPVGTFAWWRSMFAIVLGCLIMAVGYSYFVSPYNIVPGGVYGMGIVLHNVFPSIQVGTFGYMIDVPLLASAIIVFGRQFGGRTLFAACLTPGLINLLSWIAFPNQEALEALDPKQLFGGVIDLSNDLMLASLLGAVLIGLGVGLVLRNQATTGGTDIIAMYLQKFAKMKFSTGILLADSCVVLSGLLVIGFGVGSGADREAVEGGSWLLSFYSLITIYVSSRVLAYVIDGASYDKLLFIISENHHAELRDFIIEDMDRSGTYIKGKGMYTDQDREMIFVVVSRKEVHLVQNKVREIDPKAFMVVTDAYETFGEGFKQFPDKDTIQAVG</sequence>
<dbReference type="Proteomes" id="UP000318946">
    <property type="component" value="Chromosome"/>
</dbReference>
<dbReference type="OrthoDB" id="1422399at2"/>
<keyword evidence="7" id="KW-1185">Reference proteome</keyword>
<dbReference type="InterPro" id="IPR015867">
    <property type="entry name" value="N-reg_PII/ATP_PRibTrfase_C"/>
</dbReference>
<dbReference type="PANTHER" id="PTHR33545:SF9">
    <property type="entry name" value="UPF0750 MEMBRANE PROTEIN YITE"/>
    <property type="match status" value="1"/>
</dbReference>
<gene>
    <name evidence="6" type="ORF">A5CBH24_19750</name>
</gene>
<dbReference type="GeneID" id="78342693"/>
<dbReference type="KEGG" id="acou:A5CBH24_19750"/>
<evidence type="ECO:0000313" key="7">
    <source>
        <dbReference type="Proteomes" id="UP000318946"/>
    </source>
</evidence>
<dbReference type="RefSeq" id="WP_019129926.1">
    <property type="nucleotide sequence ID" value="NZ_AP019735.1"/>
</dbReference>
<dbReference type="Pfam" id="PF10035">
    <property type="entry name" value="DUF2179"/>
    <property type="match status" value="1"/>
</dbReference>